<dbReference type="EMBL" id="JACHGW010000004">
    <property type="protein sequence ID" value="MBB6052365.1"/>
    <property type="molecule type" value="Genomic_DNA"/>
</dbReference>
<dbReference type="AlphaFoldDB" id="A0A7W9W8P0"/>
<sequence length="197" mass="20189">MFSRSLTLLVSIAAFASLTPNARAQTVATPYSYVTTLSAASPTFNRPLTGTPPTGLSGVGTAVSYGALTFIPNSTQTYTFETIAATLSPGTADDTFLVLYQGSFNPASPLTNALVADDDTGVGALSQMSRALTGGTTYILVTTTFSNGAFGPITTRISSTTATTLSLVGASAPEPGTLALLGTTILVVPIVRRRKSH</sequence>
<comment type="caution">
    <text evidence="3">The sequence shown here is derived from an EMBL/GenBank/DDBJ whole genome shotgun (WGS) entry which is preliminary data.</text>
</comment>
<feature type="domain" description="Ice-binding protein C-terminal" evidence="2">
    <location>
        <begin position="172"/>
        <end position="195"/>
    </location>
</feature>
<evidence type="ECO:0000313" key="4">
    <source>
        <dbReference type="Proteomes" id="UP000520814"/>
    </source>
</evidence>
<feature type="signal peptide" evidence="1">
    <location>
        <begin position="1"/>
        <end position="24"/>
    </location>
</feature>
<organism evidence="3 4">
    <name type="scientific">Armatimonas rosea</name>
    <dbReference type="NCBI Taxonomy" id="685828"/>
    <lineage>
        <taxon>Bacteria</taxon>
        <taxon>Bacillati</taxon>
        <taxon>Armatimonadota</taxon>
        <taxon>Armatimonadia</taxon>
        <taxon>Armatimonadales</taxon>
        <taxon>Armatimonadaceae</taxon>
        <taxon>Armatimonas</taxon>
    </lineage>
</organism>
<name>A0A7W9W8P0_ARMRO</name>
<feature type="chain" id="PRO_5031227941" description="Ice-binding protein C-terminal domain-containing protein" evidence="1">
    <location>
        <begin position="25"/>
        <end position="197"/>
    </location>
</feature>
<evidence type="ECO:0000256" key="1">
    <source>
        <dbReference type="SAM" id="SignalP"/>
    </source>
</evidence>
<keyword evidence="1" id="KW-0732">Signal</keyword>
<dbReference type="Pfam" id="PF07589">
    <property type="entry name" value="PEP-CTERM"/>
    <property type="match status" value="1"/>
</dbReference>
<reference evidence="3 4" key="1">
    <citation type="submission" date="2020-08" db="EMBL/GenBank/DDBJ databases">
        <title>Genomic Encyclopedia of Type Strains, Phase IV (KMG-IV): sequencing the most valuable type-strain genomes for metagenomic binning, comparative biology and taxonomic classification.</title>
        <authorList>
            <person name="Goeker M."/>
        </authorList>
    </citation>
    <scope>NUCLEOTIDE SEQUENCE [LARGE SCALE GENOMIC DNA]</scope>
    <source>
        <strain evidence="3 4">DSM 23562</strain>
    </source>
</reference>
<protein>
    <recommendedName>
        <fullName evidence="2">Ice-binding protein C-terminal domain-containing protein</fullName>
    </recommendedName>
</protein>
<proteinExistence type="predicted"/>
<evidence type="ECO:0000313" key="3">
    <source>
        <dbReference type="EMBL" id="MBB6052365.1"/>
    </source>
</evidence>
<dbReference type="NCBIfam" id="TIGR02595">
    <property type="entry name" value="PEP_CTERM"/>
    <property type="match status" value="1"/>
</dbReference>
<gene>
    <name evidence="3" type="ORF">HNQ39_004186</name>
</gene>
<dbReference type="Proteomes" id="UP000520814">
    <property type="component" value="Unassembled WGS sequence"/>
</dbReference>
<accession>A0A7W9W8P0</accession>
<dbReference type="InterPro" id="IPR013424">
    <property type="entry name" value="Ice-binding_C"/>
</dbReference>
<keyword evidence="4" id="KW-1185">Reference proteome</keyword>
<evidence type="ECO:0000259" key="2">
    <source>
        <dbReference type="Pfam" id="PF07589"/>
    </source>
</evidence>